<protein>
    <recommendedName>
        <fullName evidence="4">EcsC protein family protein</fullName>
    </recommendedName>
</protein>
<evidence type="ECO:0008006" key="4">
    <source>
        <dbReference type="Google" id="ProtNLM"/>
    </source>
</evidence>
<dbReference type="RefSeq" id="WP_377542331.1">
    <property type="nucleotide sequence ID" value="NZ_JBHSBN010000002.1"/>
</dbReference>
<keyword evidence="3" id="KW-1185">Reference proteome</keyword>
<sequence>MSHPDRAPDDSSIRPEPAGDRPDPAATVAPVGDDLAATVAALSADEIVPAQRRRLLGKLVGELRTRGTGDLFKPRAALRWLTEAVSDIAPYVPIRDHETLRRHHGGLDGDALAERLIRNAARATAGIGAAGGGVAAVEWTVTPTLLTAPVLLAAETVAVVAIELKLLGELHEVYDTPVPGIGGQRAMALIHVWSSQRGVNPMLPGAGVGAVLGTAARRELRERLLRRFGRNLTTLGPFLTGAAVASFLNRRVTRSLGERVCEDLRAARRRAISDD</sequence>
<gene>
    <name evidence="2" type="ORF">ACFOX0_05050</name>
</gene>
<evidence type="ECO:0000313" key="2">
    <source>
        <dbReference type="EMBL" id="MFC4105307.1"/>
    </source>
</evidence>
<dbReference type="Proteomes" id="UP001595868">
    <property type="component" value="Unassembled WGS sequence"/>
</dbReference>
<comment type="caution">
    <text evidence="2">The sequence shown here is derived from an EMBL/GenBank/DDBJ whole genome shotgun (WGS) entry which is preliminary data.</text>
</comment>
<feature type="compositionally biased region" description="Basic and acidic residues" evidence="1">
    <location>
        <begin position="1"/>
        <end position="23"/>
    </location>
</feature>
<evidence type="ECO:0000256" key="1">
    <source>
        <dbReference type="SAM" id="MobiDB-lite"/>
    </source>
</evidence>
<proteinExistence type="predicted"/>
<name>A0ABV8KH63_9ACTN</name>
<evidence type="ECO:0000313" key="3">
    <source>
        <dbReference type="Proteomes" id="UP001595868"/>
    </source>
</evidence>
<accession>A0ABV8KH63</accession>
<reference evidence="3" key="1">
    <citation type="journal article" date="2019" name="Int. J. Syst. Evol. Microbiol.">
        <title>The Global Catalogue of Microorganisms (GCM) 10K type strain sequencing project: providing services to taxonomists for standard genome sequencing and annotation.</title>
        <authorList>
            <consortium name="The Broad Institute Genomics Platform"/>
            <consortium name="The Broad Institute Genome Sequencing Center for Infectious Disease"/>
            <person name="Wu L."/>
            <person name="Ma J."/>
        </authorList>
    </citation>
    <scope>NUCLEOTIDE SEQUENCE [LARGE SCALE GENOMIC DNA]</scope>
    <source>
        <strain evidence="3">2902at01</strain>
    </source>
</reference>
<organism evidence="2 3">
    <name type="scientific">Micromonospora zhanjiangensis</name>
    <dbReference type="NCBI Taxonomy" id="1522057"/>
    <lineage>
        <taxon>Bacteria</taxon>
        <taxon>Bacillati</taxon>
        <taxon>Actinomycetota</taxon>
        <taxon>Actinomycetes</taxon>
        <taxon>Micromonosporales</taxon>
        <taxon>Micromonosporaceae</taxon>
        <taxon>Micromonospora</taxon>
    </lineage>
</organism>
<feature type="region of interest" description="Disordered" evidence="1">
    <location>
        <begin position="1"/>
        <end position="27"/>
    </location>
</feature>
<dbReference type="EMBL" id="JBHSBN010000002">
    <property type="protein sequence ID" value="MFC4105307.1"/>
    <property type="molecule type" value="Genomic_DNA"/>
</dbReference>